<dbReference type="EC" id="5.6.2.1" evidence="3"/>
<dbReference type="Pfam" id="PF01751">
    <property type="entry name" value="Toprim"/>
    <property type="match status" value="1"/>
</dbReference>
<evidence type="ECO:0000256" key="3">
    <source>
        <dbReference type="ARBA" id="ARBA00012891"/>
    </source>
</evidence>
<reference evidence="17" key="1">
    <citation type="submission" date="2011-02" db="EMBL/GenBank/DDBJ databases">
        <title>Complete sequence of Spirochaeta sp. Buddy.</title>
        <authorList>
            <person name="Lucas S."/>
            <person name="Copeland A."/>
            <person name="Lapidus A."/>
            <person name="Cheng J.-F."/>
            <person name="Goodwin L."/>
            <person name="Pitluck S."/>
            <person name="Zeytun A."/>
            <person name="Detter J.C."/>
            <person name="Han C."/>
            <person name="Tapia R."/>
            <person name="Land M."/>
            <person name="Hauser L."/>
            <person name="Kyrpides N."/>
            <person name="Ivanova N."/>
            <person name="Mikhailova N."/>
            <person name="Pagani I."/>
            <person name="Ritalahti K.M."/>
            <person name="Loeffler F.E."/>
            <person name="Woyke T."/>
        </authorList>
    </citation>
    <scope>NUCLEOTIDE SEQUENCE [LARGE SCALE GENOMIC DNA]</scope>
    <source>
        <strain evidence="17">ATCC BAA-1886 / DSM 22777 / Buddy</strain>
    </source>
</reference>
<dbReference type="PANTHER" id="PTHR11390:SF21">
    <property type="entry name" value="DNA TOPOISOMERASE 3-ALPHA"/>
    <property type="match status" value="1"/>
</dbReference>
<dbReference type="SMART" id="SM00437">
    <property type="entry name" value="TOP1Ac"/>
    <property type="match status" value="1"/>
</dbReference>
<dbReference type="OrthoDB" id="9803554at2"/>
<dbReference type="GO" id="GO:0003677">
    <property type="term" value="F:DNA binding"/>
    <property type="evidence" value="ECO:0007669"/>
    <property type="project" value="UniProtKB-KW"/>
</dbReference>
<dbReference type="GO" id="GO:0043597">
    <property type="term" value="C:cytoplasmic replication fork"/>
    <property type="evidence" value="ECO:0007669"/>
    <property type="project" value="TreeGrafter"/>
</dbReference>
<evidence type="ECO:0000256" key="1">
    <source>
        <dbReference type="ARBA" id="ARBA00000213"/>
    </source>
</evidence>
<comment type="similarity">
    <text evidence="2">Belongs to the type IA topoisomerase family.</text>
</comment>
<evidence type="ECO:0000256" key="13">
    <source>
        <dbReference type="SAM" id="MobiDB-lite"/>
    </source>
</evidence>
<evidence type="ECO:0000256" key="2">
    <source>
        <dbReference type="ARBA" id="ARBA00009446"/>
    </source>
</evidence>
<accession>F0RVE2</accession>
<dbReference type="InterPro" id="IPR034144">
    <property type="entry name" value="TOPRIM_TopoIII"/>
</dbReference>
<dbReference type="InterPro" id="IPR013824">
    <property type="entry name" value="Topo_IA_cen_sub1"/>
</dbReference>
<dbReference type="GO" id="GO:0046872">
    <property type="term" value="F:metal ion binding"/>
    <property type="evidence" value="ECO:0007669"/>
    <property type="project" value="UniProtKB-KW"/>
</dbReference>
<evidence type="ECO:0000256" key="5">
    <source>
        <dbReference type="ARBA" id="ARBA00022842"/>
    </source>
</evidence>
<dbReference type="PROSITE" id="PS52039">
    <property type="entry name" value="TOPO_IA_2"/>
    <property type="match status" value="1"/>
</dbReference>
<evidence type="ECO:0000256" key="9">
    <source>
        <dbReference type="ARBA" id="ARBA00030003"/>
    </source>
</evidence>
<keyword evidence="8 16" id="KW-0413">Isomerase</keyword>
<dbReference type="PRINTS" id="PR00417">
    <property type="entry name" value="PRTPISMRASEI"/>
</dbReference>
<feature type="domain" description="Toprim" evidence="14">
    <location>
        <begin position="2"/>
        <end position="135"/>
    </location>
</feature>
<dbReference type="Pfam" id="PF01131">
    <property type="entry name" value="Topoisom_bac"/>
    <property type="match status" value="1"/>
</dbReference>
<dbReference type="Gene3D" id="2.70.20.10">
    <property type="entry name" value="Topoisomerase I, domain 3"/>
    <property type="match status" value="1"/>
</dbReference>
<dbReference type="Gene3D" id="1.10.290.10">
    <property type="entry name" value="Topoisomerase I, domain 4"/>
    <property type="match status" value="1"/>
</dbReference>
<gene>
    <name evidence="16" type="ordered locus">SpiBuddy_1109</name>
</gene>
<dbReference type="GO" id="GO:0006265">
    <property type="term" value="P:DNA topological change"/>
    <property type="evidence" value="ECO:0007669"/>
    <property type="project" value="InterPro"/>
</dbReference>
<dbReference type="PANTHER" id="PTHR11390">
    <property type="entry name" value="PROKARYOTIC DNA TOPOISOMERASE"/>
    <property type="match status" value="1"/>
</dbReference>
<dbReference type="GO" id="GO:0006281">
    <property type="term" value="P:DNA repair"/>
    <property type="evidence" value="ECO:0007669"/>
    <property type="project" value="TreeGrafter"/>
</dbReference>
<evidence type="ECO:0000259" key="14">
    <source>
        <dbReference type="PROSITE" id="PS50880"/>
    </source>
</evidence>
<dbReference type="HOGENOM" id="CLU_002929_5_2_12"/>
<dbReference type="CDD" id="cd00186">
    <property type="entry name" value="TOP1Ac"/>
    <property type="match status" value="1"/>
</dbReference>
<evidence type="ECO:0000259" key="15">
    <source>
        <dbReference type="PROSITE" id="PS52039"/>
    </source>
</evidence>
<keyword evidence="4" id="KW-0479">Metal-binding</keyword>
<protein>
    <recommendedName>
        <fullName evidence="3">DNA topoisomerase</fullName>
        <ecNumber evidence="3">5.6.2.1</ecNumber>
    </recommendedName>
    <alternativeName>
        <fullName evidence="12">Omega-protein</fullName>
    </alternativeName>
    <alternativeName>
        <fullName evidence="11">Relaxing enzyme</fullName>
    </alternativeName>
    <alternativeName>
        <fullName evidence="9">Swivelase</fullName>
    </alternativeName>
    <alternativeName>
        <fullName evidence="10">Untwisting enzyme</fullName>
    </alternativeName>
</protein>
<evidence type="ECO:0000256" key="12">
    <source>
        <dbReference type="ARBA" id="ARBA00032877"/>
    </source>
</evidence>
<dbReference type="PROSITE" id="PS50880">
    <property type="entry name" value="TOPRIM"/>
    <property type="match status" value="1"/>
</dbReference>
<evidence type="ECO:0000256" key="8">
    <source>
        <dbReference type="ARBA" id="ARBA00023235"/>
    </source>
</evidence>
<comment type="catalytic activity">
    <reaction evidence="1">
        <text>ATP-independent breakage of single-stranded DNA, followed by passage and rejoining.</text>
        <dbReference type="EC" id="5.6.2.1"/>
    </reaction>
</comment>
<evidence type="ECO:0000313" key="16">
    <source>
        <dbReference type="EMBL" id="ADY12934.1"/>
    </source>
</evidence>
<feature type="compositionally biased region" description="Polar residues" evidence="13">
    <location>
        <begin position="737"/>
        <end position="750"/>
    </location>
</feature>
<proteinExistence type="inferred from homology"/>
<evidence type="ECO:0000313" key="17">
    <source>
        <dbReference type="Proteomes" id="UP000008466"/>
    </source>
</evidence>
<dbReference type="STRING" id="158189.SpiBuddy_1109"/>
<dbReference type="Proteomes" id="UP000008466">
    <property type="component" value="Chromosome"/>
</dbReference>
<dbReference type="InterPro" id="IPR003602">
    <property type="entry name" value="Topo_IA_DNA-bd_dom"/>
</dbReference>
<dbReference type="InterPro" id="IPR000380">
    <property type="entry name" value="Topo_IA"/>
</dbReference>
<dbReference type="GO" id="GO:0006310">
    <property type="term" value="P:DNA recombination"/>
    <property type="evidence" value="ECO:0007669"/>
    <property type="project" value="TreeGrafter"/>
</dbReference>
<dbReference type="InterPro" id="IPR013826">
    <property type="entry name" value="Topo_IA_cen_sub3"/>
</dbReference>
<dbReference type="AlphaFoldDB" id="F0RVE2"/>
<dbReference type="RefSeq" id="WP_013606785.1">
    <property type="nucleotide sequence ID" value="NC_015152.1"/>
</dbReference>
<dbReference type="InterPro" id="IPR013825">
    <property type="entry name" value="Topo_IA_cen_sub2"/>
</dbReference>
<dbReference type="SMART" id="SM00436">
    <property type="entry name" value="TOP1Bc"/>
    <property type="match status" value="1"/>
</dbReference>
<feature type="domain" description="Topo IA-type catalytic" evidence="15">
    <location>
        <begin position="152"/>
        <end position="593"/>
    </location>
</feature>
<sequence length="774" mass="87525">MKKLVLAEKPSVGRELARVLNCYKRETGYIEGEHYIVTWALGHLVELAQPAAYSERYKRWSLRDLPMLPPVLQQEVIEQSKDQFAVVKSLIKRPDIESLVIATDAGREGELVARWIMKLADYQGPAHRLWISSQTEGAIKEGFANLKEASLYDNLYKAAESRAAADWYVGMNVTRALTCHYDAKLSAGRVQTPTLALMTRREDEIEAFSGQFYWTLKADFIHFSASYYPTEDTIRITEEATAKALEASLVGKQGRVVSLETVQRNEQPPLAYDLTELQRDANNLLDFSAKQTLDVLQALYEQHKIVTYPRTDSRYITTDIVATLPDRLRSLADTPFAPLCSGFVKDGFRVDEERFVQDLQVTDHHAIIPTEQRVNLSRLNAQEKALWELIVLRFLEVLSPDYIYQTTTLIAEVEESRFKTRLTIPVQQGWRSVATLIGKRSAQASLGEEDEASPALLSLKQGDGLTISSLKLRKLATTAPSRYTEATLLSAMEHAGRFVDDAKLKKRLSNGLGTPATRADIIEKLIQNHYIERAGKELVPTPKGRELVRLAPEELRSPELTGRWEERLGNIAEGKENGDLFIQDIKRNASALVTQVTGSSDVFSPHFPDAKQCPYCKTPMMKVVDEIGQNHYLCQKLSCSYEEMEVKKRVPKPQAAKPVEPEKKMVVKVKAVETDSVKKRVVVKKKAPVQAFSLPDEVEAPSYTWETVIEVVRPSKLAFRAERNERPPENRGGWRSPVQSSHLVEQTPSEGGSFADFLKLNEERKKRDRDKKRK</sequence>
<organism evidence="16 17">
    <name type="scientific">Sphaerochaeta globosa (strain ATCC BAA-1886 / DSM 22777 / Buddy)</name>
    <name type="common">Spirochaeta sp. (strain Buddy)</name>
    <dbReference type="NCBI Taxonomy" id="158189"/>
    <lineage>
        <taxon>Bacteria</taxon>
        <taxon>Pseudomonadati</taxon>
        <taxon>Spirochaetota</taxon>
        <taxon>Spirochaetia</taxon>
        <taxon>Spirochaetales</taxon>
        <taxon>Sphaerochaetaceae</taxon>
        <taxon>Sphaerochaeta</taxon>
    </lineage>
</organism>
<feature type="region of interest" description="Disordered" evidence="13">
    <location>
        <begin position="720"/>
        <end position="774"/>
    </location>
</feature>
<dbReference type="SMART" id="SM00493">
    <property type="entry name" value="TOPRIM"/>
    <property type="match status" value="1"/>
</dbReference>
<dbReference type="SUPFAM" id="SSF56712">
    <property type="entry name" value="Prokaryotic type I DNA topoisomerase"/>
    <property type="match status" value="1"/>
</dbReference>
<dbReference type="eggNOG" id="COG0550">
    <property type="taxonomic scope" value="Bacteria"/>
</dbReference>
<dbReference type="InterPro" id="IPR013497">
    <property type="entry name" value="Topo_IA_cen"/>
</dbReference>
<dbReference type="CDD" id="cd03362">
    <property type="entry name" value="TOPRIM_TopoIA_TopoIII"/>
    <property type="match status" value="1"/>
</dbReference>
<keyword evidence="17" id="KW-1185">Reference proteome</keyword>
<dbReference type="InterPro" id="IPR023405">
    <property type="entry name" value="Topo_IA_core_domain"/>
</dbReference>
<evidence type="ECO:0000256" key="4">
    <source>
        <dbReference type="ARBA" id="ARBA00022723"/>
    </source>
</evidence>
<dbReference type="InterPro" id="IPR005738">
    <property type="entry name" value="TopoIII"/>
</dbReference>
<dbReference type="NCBIfam" id="TIGR01056">
    <property type="entry name" value="topB"/>
    <property type="match status" value="1"/>
</dbReference>
<dbReference type="GO" id="GO:0003917">
    <property type="term" value="F:DNA topoisomerase type I (single strand cut, ATP-independent) activity"/>
    <property type="evidence" value="ECO:0007669"/>
    <property type="project" value="UniProtKB-EC"/>
</dbReference>
<dbReference type="InterPro" id="IPR006171">
    <property type="entry name" value="TOPRIM_dom"/>
</dbReference>
<dbReference type="Gene3D" id="1.10.460.10">
    <property type="entry name" value="Topoisomerase I, domain 2"/>
    <property type="match status" value="1"/>
</dbReference>
<keyword evidence="7" id="KW-0238">DNA-binding</keyword>
<feature type="compositionally biased region" description="Basic and acidic residues" evidence="13">
    <location>
        <begin position="720"/>
        <end position="729"/>
    </location>
</feature>
<dbReference type="InterPro" id="IPR023406">
    <property type="entry name" value="Topo_IA_AS"/>
</dbReference>
<dbReference type="NCBIfam" id="NF005829">
    <property type="entry name" value="PRK07726.1"/>
    <property type="match status" value="1"/>
</dbReference>
<evidence type="ECO:0000256" key="7">
    <source>
        <dbReference type="ARBA" id="ARBA00023125"/>
    </source>
</evidence>
<keyword evidence="6" id="KW-0799">Topoisomerase</keyword>
<name>F0RVE2_SPHGB</name>
<keyword evidence="5" id="KW-0460">Magnesium</keyword>
<dbReference type="Gene3D" id="3.40.50.140">
    <property type="match status" value="1"/>
</dbReference>
<evidence type="ECO:0000256" key="11">
    <source>
        <dbReference type="ARBA" id="ARBA00032235"/>
    </source>
</evidence>
<evidence type="ECO:0000256" key="10">
    <source>
        <dbReference type="ARBA" id="ARBA00031985"/>
    </source>
</evidence>
<dbReference type="EMBL" id="CP002541">
    <property type="protein sequence ID" value="ADY12934.1"/>
    <property type="molecule type" value="Genomic_DNA"/>
</dbReference>
<dbReference type="PROSITE" id="PS00396">
    <property type="entry name" value="TOPO_IA_1"/>
    <property type="match status" value="1"/>
</dbReference>
<dbReference type="InterPro" id="IPR003601">
    <property type="entry name" value="Topo_IA_2"/>
</dbReference>
<evidence type="ECO:0000256" key="6">
    <source>
        <dbReference type="ARBA" id="ARBA00023029"/>
    </source>
</evidence>
<dbReference type="KEGG" id="sbu:SpiBuddy_1109"/>